<keyword evidence="1" id="KW-0472">Membrane</keyword>
<feature type="transmembrane region" description="Helical" evidence="1">
    <location>
        <begin position="12"/>
        <end position="30"/>
    </location>
</feature>
<gene>
    <name evidence="2" type="ORF">ZHAS_00021465</name>
</gene>
<evidence type="ECO:0000256" key="1">
    <source>
        <dbReference type="SAM" id="Phobius"/>
    </source>
</evidence>
<reference evidence="2 4" key="1">
    <citation type="journal article" date="2014" name="BMC Genomics">
        <title>Genome sequence of Anopheles sinensis provides insight into genetics basis of mosquito competence for malaria parasites.</title>
        <authorList>
            <person name="Zhou D."/>
            <person name="Zhang D."/>
            <person name="Ding G."/>
            <person name="Shi L."/>
            <person name="Hou Q."/>
            <person name="Ye Y."/>
            <person name="Xu Y."/>
            <person name="Zhou H."/>
            <person name="Xiong C."/>
            <person name="Li S."/>
            <person name="Yu J."/>
            <person name="Hong S."/>
            <person name="Yu X."/>
            <person name="Zou P."/>
            <person name="Chen C."/>
            <person name="Chang X."/>
            <person name="Wang W."/>
            <person name="Lv Y."/>
            <person name="Sun Y."/>
            <person name="Ma L."/>
            <person name="Shen B."/>
            <person name="Zhu C."/>
        </authorList>
    </citation>
    <scope>NUCLEOTIDE SEQUENCE [LARGE SCALE GENOMIC DNA]</scope>
</reference>
<dbReference type="EMBL" id="ATLV01026538">
    <property type="status" value="NOT_ANNOTATED_CDS"/>
    <property type="molecule type" value="Genomic_DNA"/>
</dbReference>
<dbReference type="VEuPathDB" id="VectorBase:ASIC021465"/>
<dbReference type="AlphaFoldDB" id="A0A084WSH1"/>
<name>A0A084WSH1_ANOSI</name>
<evidence type="ECO:0000313" key="3">
    <source>
        <dbReference type="EnsemblMetazoa" id="ASIC021465-PA"/>
    </source>
</evidence>
<dbReference type="Proteomes" id="UP000030765">
    <property type="component" value="Unassembled WGS sequence"/>
</dbReference>
<dbReference type="EMBL" id="KE525415">
    <property type="protein sequence ID" value="KFB53165.1"/>
    <property type="molecule type" value="Genomic_DNA"/>
</dbReference>
<sequence>MNQIGLEKWPVVAAVVAPTGALNGLIYLFMSHDAHISVWTVVAARLVRASPMWETHVCSQRHSTDGGFRCWIGERSAPDWRDLAIST</sequence>
<reference evidence="3" key="2">
    <citation type="submission" date="2020-05" db="UniProtKB">
        <authorList>
            <consortium name="EnsemblMetazoa"/>
        </authorList>
    </citation>
    <scope>IDENTIFICATION</scope>
</reference>
<evidence type="ECO:0000313" key="2">
    <source>
        <dbReference type="EMBL" id="KFB53165.1"/>
    </source>
</evidence>
<keyword evidence="4" id="KW-1185">Reference proteome</keyword>
<proteinExistence type="predicted"/>
<keyword evidence="1" id="KW-0812">Transmembrane</keyword>
<evidence type="ECO:0000313" key="4">
    <source>
        <dbReference type="Proteomes" id="UP000030765"/>
    </source>
</evidence>
<keyword evidence="1" id="KW-1133">Transmembrane helix</keyword>
<accession>A0A084WSH1</accession>
<dbReference type="EnsemblMetazoa" id="ASIC021465-RA">
    <property type="protein sequence ID" value="ASIC021465-PA"/>
    <property type="gene ID" value="ASIC021465"/>
</dbReference>
<organism evidence="2">
    <name type="scientific">Anopheles sinensis</name>
    <name type="common">Mosquito</name>
    <dbReference type="NCBI Taxonomy" id="74873"/>
    <lineage>
        <taxon>Eukaryota</taxon>
        <taxon>Metazoa</taxon>
        <taxon>Ecdysozoa</taxon>
        <taxon>Arthropoda</taxon>
        <taxon>Hexapoda</taxon>
        <taxon>Insecta</taxon>
        <taxon>Pterygota</taxon>
        <taxon>Neoptera</taxon>
        <taxon>Endopterygota</taxon>
        <taxon>Diptera</taxon>
        <taxon>Nematocera</taxon>
        <taxon>Culicoidea</taxon>
        <taxon>Culicidae</taxon>
        <taxon>Anophelinae</taxon>
        <taxon>Anopheles</taxon>
    </lineage>
</organism>
<protein>
    <submittedName>
        <fullName evidence="2 3">Uncharacterized protein</fullName>
    </submittedName>
</protein>